<sequence>MAIAKNTVAVDNFRKLRHEVTPVSGRRGDATYRVVTPPRSVLKPESFSAGALFPFGKRDPWIPLFSRVASTLRYWA</sequence>
<accession>A0A100W336</accession>
<reference evidence="2" key="1">
    <citation type="journal article" date="2016" name="Genome Announc.">
        <title>Draft Genome Sequences of Five Rapidly Growing Mycobacterium Species, M. thermoresistibile, M. fortuitum subsp. acetamidolyticum, M. canariasense, M. brisbanense, and M. novocastrense.</title>
        <authorList>
            <person name="Katahira K."/>
            <person name="Ogura Y."/>
            <person name="Gotoh Y."/>
            <person name="Hayashi T."/>
        </authorList>
    </citation>
    <scope>NUCLEOTIDE SEQUENCE [LARGE SCALE GENOMIC DNA]</scope>
    <source>
        <strain evidence="2">JCM15654</strain>
    </source>
</reference>
<proteinExistence type="predicted"/>
<dbReference type="AlphaFoldDB" id="A0A100W336"/>
<keyword evidence="2" id="KW-1185">Reference proteome</keyword>
<reference evidence="2" key="2">
    <citation type="submission" date="2016-02" db="EMBL/GenBank/DDBJ databases">
        <title>Draft genome sequence of five rapidly growing Mycobacterium species.</title>
        <authorList>
            <person name="Katahira K."/>
            <person name="Gotou Y."/>
            <person name="Iida K."/>
            <person name="Ogura Y."/>
            <person name="Hayashi T."/>
        </authorList>
    </citation>
    <scope>NUCLEOTIDE SEQUENCE [LARGE SCALE GENOMIC DNA]</scope>
    <source>
        <strain evidence="2">JCM15654</strain>
    </source>
</reference>
<evidence type="ECO:0000313" key="2">
    <source>
        <dbReference type="Proteomes" id="UP000069620"/>
    </source>
</evidence>
<evidence type="ECO:0000313" key="1">
    <source>
        <dbReference type="EMBL" id="GAS90727.1"/>
    </source>
</evidence>
<name>A0A100W336_9MYCO</name>
<dbReference type="EMBL" id="BCSX01000043">
    <property type="protein sequence ID" value="GAS90727.1"/>
    <property type="molecule type" value="Genomic_DNA"/>
</dbReference>
<dbReference type="STRING" id="146020.RMCB_4823"/>
<gene>
    <name evidence="1" type="ORF">RMCB_4823</name>
</gene>
<protein>
    <submittedName>
        <fullName evidence="1">Uncharacterized protein</fullName>
    </submittedName>
</protein>
<dbReference type="Proteomes" id="UP000069620">
    <property type="component" value="Unassembled WGS sequence"/>
</dbReference>
<organism evidence="1 2">
    <name type="scientific">Mycolicibacterium brisbanense</name>
    <dbReference type="NCBI Taxonomy" id="146020"/>
    <lineage>
        <taxon>Bacteria</taxon>
        <taxon>Bacillati</taxon>
        <taxon>Actinomycetota</taxon>
        <taxon>Actinomycetes</taxon>
        <taxon>Mycobacteriales</taxon>
        <taxon>Mycobacteriaceae</taxon>
        <taxon>Mycolicibacterium</taxon>
    </lineage>
</organism>
<comment type="caution">
    <text evidence="1">The sequence shown here is derived from an EMBL/GenBank/DDBJ whole genome shotgun (WGS) entry which is preliminary data.</text>
</comment>